<sequence length="66" mass="7945">MNKKLRKKCGKCRKERELEDFHIAKKGECGRQWACKKCVSKERKSHRLFMSRPTGKTSIRGMDRWF</sequence>
<dbReference type="EMBL" id="LAZR01002302">
    <property type="protein sequence ID" value="KKN31787.1"/>
    <property type="molecule type" value="Genomic_DNA"/>
</dbReference>
<name>A0A0F9Q4A7_9ZZZZ</name>
<protein>
    <submittedName>
        <fullName evidence="1">Uncharacterized protein</fullName>
    </submittedName>
</protein>
<proteinExistence type="predicted"/>
<reference evidence="1" key="1">
    <citation type="journal article" date="2015" name="Nature">
        <title>Complex archaea that bridge the gap between prokaryotes and eukaryotes.</title>
        <authorList>
            <person name="Spang A."/>
            <person name="Saw J.H."/>
            <person name="Jorgensen S.L."/>
            <person name="Zaremba-Niedzwiedzka K."/>
            <person name="Martijn J."/>
            <person name="Lind A.E."/>
            <person name="van Eijk R."/>
            <person name="Schleper C."/>
            <person name="Guy L."/>
            <person name="Ettema T.J."/>
        </authorList>
    </citation>
    <scope>NUCLEOTIDE SEQUENCE</scope>
</reference>
<dbReference type="AlphaFoldDB" id="A0A0F9Q4A7"/>
<accession>A0A0F9Q4A7</accession>
<evidence type="ECO:0000313" key="1">
    <source>
        <dbReference type="EMBL" id="KKN31787.1"/>
    </source>
</evidence>
<gene>
    <name evidence="1" type="ORF">LCGC14_0820400</name>
</gene>
<organism evidence="1">
    <name type="scientific">marine sediment metagenome</name>
    <dbReference type="NCBI Taxonomy" id="412755"/>
    <lineage>
        <taxon>unclassified sequences</taxon>
        <taxon>metagenomes</taxon>
        <taxon>ecological metagenomes</taxon>
    </lineage>
</organism>
<comment type="caution">
    <text evidence="1">The sequence shown here is derived from an EMBL/GenBank/DDBJ whole genome shotgun (WGS) entry which is preliminary data.</text>
</comment>